<dbReference type="EMBL" id="VIRB01000035">
    <property type="protein sequence ID" value="NDO68110.1"/>
    <property type="molecule type" value="Genomic_DNA"/>
</dbReference>
<dbReference type="RefSeq" id="WP_004070243.1">
    <property type="nucleotide sequence ID" value="NZ_VIRB01000035.1"/>
</dbReference>
<protein>
    <recommendedName>
        <fullName evidence="1">PRTase-CE domain-containing protein</fullName>
    </recommendedName>
</protein>
<accession>A0A9X5H5I7</accession>
<sequence length="347" mass="40697">MTNSIKLLEESIAEKIKNYQKHLNYWEFDDKHVDIWIKQFPEEEREIVLTETDSLLSHNYIKKSKIKEFFEEIWDTKEIMGKNPIMSLNQIQFLDIQIKGHSQKRLVNLLEGYYLKSKGVTINRCNHMNVKKYIYLDDCMYTGLTLIKDISNWIDNMSPNCGTQLDVIFLGEYNGNYGYVEGFLIKKCQEKGITVKIYRMYEYNNNLSYAPPYDVLWPQYMDDDEYVNAYVQYMEEQKTITGKGGLGFRNPYLGEESDLFTSSYNRVIFEKALLKKGAYICSLPQNRNERMKPMGYSHGISLGFGAFFATCFNISNNCPLAFWWGDFLSSSSETLGKWYPLLPREVN</sequence>
<comment type="caution">
    <text evidence="2">The sequence shown here is derived from an EMBL/GenBank/DDBJ whole genome shotgun (WGS) entry which is preliminary data.</text>
</comment>
<name>A0A9X5H5I7_9FIRM</name>
<dbReference type="Proteomes" id="UP000474104">
    <property type="component" value="Unassembled WGS sequence"/>
</dbReference>
<dbReference type="InterPro" id="IPR056920">
    <property type="entry name" value="PRTase-CE"/>
</dbReference>
<proteinExistence type="predicted"/>
<evidence type="ECO:0000313" key="2">
    <source>
        <dbReference type="EMBL" id="NDO68110.1"/>
    </source>
</evidence>
<gene>
    <name evidence="2" type="ORF">FMM80_05060</name>
</gene>
<dbReference type="Pfam" id="PF24390">
    <property type="entry name" value="PRTase-CE"/>
    <property type="match status" value="1"/>
</dbReference>
<reference evidence="2 3" key="1">
    <citation type="submission" date="2019-07" db="EMBL/GenBank/DDBJ databases">
        <title>Draft genome sequences of 15 bacterial species constituting the stable defined intestinal microbiota of the GM15 gnotobiotic mouse model.</title>
        <authorList>
            <person name="Elie C."/>
            <person name="Mathieu A."/>
            <person name="Saliou A."/>
            <person name="Darnaud M."/>
            <person name="Leulier F."/>
            <person name="Tamellini A."/>
        </authorList>
    </citation>
    <scope>NUCLEOTIDE SEQUENCE [LARGE SCALE GENOMIC DNA]</scope>
    <source>
        <strain evidence="3">ASF 502</strain>
    </source>
</reference>
<evidence type="ECO:0000313" key="3">
    <source>
        <dbReference type="Proteomes" id="UP000474104"/>
    </source>
</evidence>
<dbReference type="OrthoDB" id="7753492at2"/>
<organism evidence="2 3">
    <name type="scientific">Schaedlerella arabinosiphila</name>
    <dbReference type="NCBI Taxonomy" id="2044587"/>
    <lineage>
        <taxon>Bacteria</taxon>
        <taxon>Bacillati</taxon>
        <taxon>Bacillota</taxon>
        <taxon>Clostridia</taxon>
        <taxon>Lachnospirales</taxon>
        <taxon>Lachnospiraceae</taxon>
        <taxon>Schaedlerella</taxon>
    </lineage>
</organism>
<dbReference type="AlphaFoldDB" id="A0A9X5H5I7"/>
<feature type="domain" description="PRTase-CE" evidence="1">
    <location>
        <begin position="33"/>
        <end position="344"/>
    </location>
</feature>
<evidence type="ECO:0000259" key="1">
    <source>
        <dbReference type="Pfam" id="PF24390"/>
    </source>
</evidence>